<dbReference type="AlphaFoldDB" id="A0A8H6VYX2"/>
<dbReference type="GeneID" id="59348404"/>
<dbReference type="EMBL" id="JACAZF010000008">
    <property type="protein sequence ID" value="KAF7296941.1"/>
    <property type="molecule type" value="Genomic_DNA"/>
</dbReference>
<sequence>MLTAKDCPVDPANHLCRICQLCQQSVRFQGLGSHLKGCNKRVEEQRKTAAFLRALRAELQVSAPREIPSLNPQADPHGTEQYPPDDSELAQVADEPLPIINDGDTLPNDGDTLPEAPQPEKDDIKREFHPHSGLPTQYIALNTYIQLEALGATSRPPPVSEPWLPFDTRLNYEFADFANTNMLDKKAVNALISLINRVAASPAQFTVKNYDDLNKRWEQASQLCTSFKEYTVEVEYKGQPRTFEMHARPLWDWSLDLVQDPRLAPYFFWDAERRFRFDGTSWVPFYTEPWTGSAFWDAQSALDFNPDYKILPFILYADKAKLSTFGTQKGYPIIARLANVTVGIRNGTGWGGGQIVGWLPIVDEDANESGKPGFTNFKNASGFDVGTARCAKLFPMILILAADYEEAAVMALIRGVRALYPCPICLVKAEDLSRLDLAAPLRSTEDSEAVYHKAASCKTVEQREDELKAVGLRNVEVVSAILSVLSSLELNCRMFSGKLDCPTLITHSLSTGFIHIIVVCGATISSANSNNI</sequence>
<feature type="region of interest" description="Disordered" evidence="1">
    <location>
        <begin position="98"/>
        <end position="129"/>
    </location>
</feature>
<keyword evidence="3" id="KW-1185">Reference proteome</keyword>
<gene>
    <name evidence="2" type="ORF">MIND_00925900</name>
</gene>
<feature type="compositionally biased region" description="Basic and acidic residues" evidence="1">
    <location>
        <begin position="118"/>
        <end position="129"/>
    </location>
</feature>
<dbReference type="Proteomes" id="UP000636479">
    <property type="component" value="Unassembled WGS sequence"/>
</dbReference>
<feature type="region of interest" description="Disordered" evidence="1">
    <location>
        <begin position="63"/>
        <end position="86"/>
    </location>
</feature>
<protein>
    <submittedName>
        <fullName evidence="2">Uncharacterized protein</fullName>
    </submittedName>
</protein>
<evidence type="ECO:0000313" key="3">
    <source>
        <dbReference type="Proteomes" id="UP000636479"/>
    </source>
</evidence>
<comment type="caution">
    <text evidence="2">The sequence shown here is derived from an EMBL/GenBank/DDBJ whole genome shotgun (WGS) entry which is preliminary data.</text>
</comment>
<dbReference type="OrthoDB" id="3239511at2759"/>
<name>A0A8H6VYX2_9AGAR</name>
<dbReference type="RefSeq" id="XP_037217300.1">
    <property type="nucleotide sequence ID" value="XM_037365888.1"/>
</dbReference>
<reference evidence="2" key="1">
    <citation type="submission" date="2020-05" db="EMBL/GenBank/DDBJ databases">
        <title>Mycena genomes resolve the evolution of fungal bioluminescence.</title>
        <authorList>
            <person name="Tsai I.J."/>
        </authorList>
    </citation>
    <scope>NUCLEOTIDE SEQUENCE</scope>
    <source>
        <strain evidence="2">171206Taipei</strain>
    </source>
</reference>
<evidence type="ECO:0000256" key="1">
    <source>
        <dbReference type="SAM" id="MobiDB-lite"/>
    </source>
</evidence>
<proteinExistence type="predicted"/>
<accession>A0A8H6VYX2</accession>
<evidence type="ECO:0000313" key="2">
    <source>
        <dbReference type="EMBL" id="KAF7296941.1"/>
    </source>
</evidence>
<organism evidence="2 3">
    <name type="scientific">Mycena indigotica</name>
    <dbReference type="NCBI Taxonomy" id="2126181"/>
    <lineage>
        <taxon>Eukaryota</taxon>
        <taxon>Fungi</taxon>
        <taxon>Dikarya</taxon>
        <taxon>Basidiomycota</taxon>
        <taxon>Agaricomycotina</taxon>
        <taxon>Agaricomycetes</taxon>
        <taxon>Agaricomycetidae</taxon>
        <taxon>Agaricales</taxon>
        <taxon>Marasmiineae</taxon>
        <taxon>Mycenaceae</taxon>
        <taxon>Mycena</taxon>
    </lineage>
</organism>
<dbReference type="InterPro" id="IPR041078">
    <property type="entry name" value="Plavaka"/>
</dbReference>
<dbReference type="Pfam" id="PF18759">
    <property type="entry name" value="Plavaka"/>
    <property type="match status" value="1"/>
</dbReference>